<accession>A0A9N9NJC1</accession>
<name>A0A9N9NJC1_FUNMO</name>
<dbReference type="AlphaFoldDB" id="A0A9N9NJC1"/>
<evidence type="ECO:0000313" key="1">
    <source>
        <dbReference type="EMBL" id="CAG8736965.1"/>
    </source>
</evidence>
<dbReference type="Proteomes" id="UP000789375">
    <property type="component" value="Unassembled WGS sequence"/>
</dbReference>
<dbReference type="EMBL" id="CAJVPP010019021">
    <property type="protein sequence ID" value="CAG8736965.1"/>
    <property type="molecule type" value="Genomic_DNA"/>
</dbReference>
<comment type="caution">
    <text evidence="1">The sequence shown here is derived from an EMBL/GenBank/DDBJ whole genome shotgun (WGS) entry which is preliminary data.</text>
</comment>
<gene>
    <name evidence="1" type="ORF">FMOSSE_LOCUS15939</name>
</gene>
<protein>
    <submittedName>
        <fullName evidence="1">5620_t:CDS:1</fullName>
    </submittedName>
</protein>
<feature type="non-terminal residue" evidence="1">
    <location>
        <position position="72"/>
    </location>
</feature>
<proteinExistence type="predicted"/>
<keyword evidence="2" id="KW-1185">Reference proteome</keyword>
<evidence type="ECO:0000313" key="2">
    <source>
        <dbReference type="Proteomes" id="UP000789375"/>
    </source>
</evidence>
<sequence>DSTILAHEDKIASLKFKIKSLKQHLHKALQDLRHKGNASTAQDIYILRLEVIVEQLKKRIREITDKKLSQIN</sequence>
<feature type="non-terminal residue" evidence="1">
    <location>
        <position position="1"/>
    </location>
</feature>
<organism evidence="1 2">
    <name type="scientific">Funneliformis mosseae</name>
    <name type="common">Endomycorrhizal fungus</name>
    <name type="synonym">Glomus mosseae</name>
    <dbReference type="NCBI Taxonomy" id="27381"/>
    <lineage>
        <taxon>Eukaryota</taxon>
        <taxon>Fungi</taxon>
        <taxon>Fungi incertae sedis</taxon>
        <taxon>Mucoromycota</taxon>
        <taxon>Glomeromycotina</taxon>
        <taxon>Glomeromycetes</taxon>
        <taxon>Glomerales</taxon>
        <taxon>Glomeraceae</taxon>
        <taxon>Funneliformis</taxon>
    </lineage>
</organism>
<reference evidence="1" key="1">
    <citation type="submission" date="2021-06" db="EMBL/GenBank/DDBJ databases">
        <authorList>
            <person name="Kallberg Y."/>
            <person name="Tangrot J."/>
            <person name="Rosling A."/>
        </authorList>
    </citation>
    <scope>NUCLEOTIDE SEQUENCE</scope>
    <source>
        <strain evidence="1">87-6 pot B 2015</strain>
    </source>
</reference>